<feature type="domain" description="Transposase InsH N-terminal" evidence="1">
    <location>
        <begin position="26"/>
        <end position="116"/>
    </location>
</feature>
<protein>
    <recommendedName>
        <fullName evidence="1">Transposase InsH N-terminal domain-containing protein</fullName>
    </recommendedName>
</protein>
<comment type="caution">
    <text evidence="2">The sequence shown here is derived from an EMBL/GenBank/DDBJ whole genome shotgun (WGS) entry which is preliminary data.</text>
</comment>
<keyword evidence="3" id="KW-1185">Reference proteome</keyword>
<dbReference type="Proteomes" id="UP000010296">
    <property type="component" value="Unassembled WGS sequence"/>
</dbReference>
<dbReference type="AlphaFoldDB" id="E6LFG3"/>
<accession>E6LFG3</accession>
<dbReference type="PATRIC" id="fig|888064.11.peg.1558"/>
<dbReference type="STRING" id="888064.HMPREF9088_1103"/>
<reference evidence="2 3" key="1">
    <citation type="submission" date="2010-12" db="EMBL/GenBank/DDBJ databases">
        <authorList>
            <person name="Muzny D."/>
            <person name="Qin X."/>
            <person name="Deng J."/>
            <person name="Jiang H."/>
            <person name="Liu Y."/>
            <person name="Qu J."/>
            <person name="Song X.-Z."/>
            <person name="Zhang L."/>
            <person name="Thornton R."/>
            <person name="Coyle M."/>
            <person name="Francisco L."/>
            <person name="Jackson L."/>
            <person name="Javaid M."/>
            <person name="Korchina V."/>
            <person name="Kovar C."/>
            <person name="Mata R."/>
            <person name="Mathew T."/>
            <person name="Ngo R."/>
            <person name="Nguyen L."/>
            <person name="Nguyen N."/>
            <person name="Okwuonu G."/>
            <person name="Ongeri F."/>
            <person name="Pham C."/>
            <person name="Simmons D."/>
            <person name="Wilczek-Boney K."/>
            <person name="Hale W."/>
            <person name="Jakkamsetti A."/>
            <person name="Pham P."/>
            <person name="Ruth R."/>
            <person name="San Lucas F."/>
            <person name="Warren J."/>
            <person name="Zhang J."/>
            <person name="Zhao Z."/>
            <person name="Zhou C."/>
            <person name="Zhu D."/>
            <person name="Lee S."/>
            <person name="Bess C."/>
            <person name="Blankenburg K."/>
            <person name="Forbes L."/>
            <person name="Fu Q."/>
            <person name="Gubbala S."/>
            <person name="Hirani K."/>
            <person name="Jayaseelan J.C."/>
            <person name="Lara F."/>
            <person name="Munidasa M."/>
            <person name="Palculict T."/>
            <person name="Patil S."/>
            <person name="Pu L.-L."/>
            <person name="Saada N."/>
            <person name="Tang L."/>
            <person name="Weissenberger G."/>
            <person name="Zhu Y."/>
            <person name="Hemphill L."/>
            <person name="Shang Y."/>
            <person name="Youmans B."/>
            <person name="Ayvaz T."/>
            <person name="Ross M."/>
            <person name="Santibanez J."/>
            <person name="Aqrawi P."/>
            <person name="Gross S."/>
            <person name="Joshi V."/>
            <person name="Fowler G."/>
            <person name="Nazareth L."/>
            <person name="Reid J."/>
            <person name="Worley K."/>
            <person name="Petrosino J."/>
            <person name="Highlander S."/>
            <person name="Gibbs R."/>
        </authorList>
    </citation>
    <scope>NUCLEOTIDE SEQUENCE [LARGE SCALE GENOMIC DNA]</scope>
    <source>
        <strain evidence="3">DSM 15952 / CCUG 50447 / LMG 22039 / TP 1.5</strain>
    </source>
</reference>
<sequence length="160" mass="18787">MYKLQTTVQLAFEDFNQPIGLKMNPSNRWIQKAEIIPWTELEKDYAKNFRNKKGNEAKPFRMAFGALLIQKEYSYSDEETVLQIQENPYLQFFIGLPDYQDAKPFDVSTMVYFRKRLDEITLIEINEKILVFNKKKDDKNNDSHDDFNSGTLILDATCAP</sequence>
<organism evidence="2 3">
    <name type="scientific">Enterococcus italicus (strain DSM 15952 / CCUG 50447 / LMG 22039 / TP 1.5)</name>
    <dbReference type="NCBI Taxonomy" id="888064"/>
    <lineage>
        <taxon>Bacteria</taxon>
        <taxon>Bacillati</taxon>
        <taxon>Bacillota</taxon>
        <taxon>Bacilli</taxon>
        <taxon>Lactobacillales</taxon>
        <taxon>Enterococcaceae</taxon>
        <taxon>Enterococcus</taxon>
    </lineage>
</organism>
<dbReference type="InterPro" id="IPR008490">
    <property type="entry name" value="Transposase_InsH_N"/>
</dbReference>
<dbReference type="EMBL" id="AEPV01000039">
    <property type="protein sequence ID" value="EFU74062.1"/>
    <property type="molecule type" value="Genomic_DNA"/>
</dbReference>
<name>E6LFG3_ENTI1</name>
<dbReference type="HOGENOM" id="CLU_040038_5_1_9"/>
<dbReference type="PANTHER" id="PTHR33803:SF3">
    <property type="entry name" value="BLL1974 PROTEIN"/>
    <property type="match status" value="1"/>
</dbReference>
<dbReference type="RefSeq" id="WP_007208121.1">
    <property type="nucleotide sequence ID" value="NZ_GL622241.1"/>
</dbReference>
<dbReference type="Pfam" id="PF05598">
    <property type="entry name" value="DUF772"/>
    <property type="match status" value="1"/>
</dbReference>
<dbReference type="PANTHER" id="PTHR33803">
    <property type="entry name" value="IS1478 TRANSPOSASE"/>
    <property type="match status" value="1"/>
</dbReference>
<evidence type="ECO:0000313" key="2">
    <source>
        <dbReference type="EMBL" id="EFU74062.1"/>
    </source>
</evidence>
<dbReference type="eggNOG" id="COG3039">
    <property type="taxonomic scope" value="Bacteria"/>
</dbReference>
<gene>
    <name evidence="2" type="ORF">HMPREF9088_1103</name>
</gene>
<proteinExistence type="predicted"/>
<evidence type="ECO:0000259" key="1">
    <source>
        <dbReference type="Pfam" id="PF05598"/>
    </source>
</evidence>
<evidence type="ECO:0000313" key="3">
    <source>
        <dbReference type="Proteomes" id="UP000010296"/>
    </source>
</evidence>